<proteinExistence type="predicted"/>
<evidence type="ECO:0000313" key="2">
    <source>
        <dbReference type="EMBL" id="KAK2028529.1"/>
    </source>
</evidence>
<dbReference type="Proteomes" id="UP001232148">
    <property type="component" value="Unassembled WGS sequence"/>
</dbReference>
<reference evidence="2" key="1">
    <citation type="submission" date="2021-06" db="EMBL/GenBank/DDBJ databases">
        <title>Comparative genomics, transcriptomics and evolutionary studies reveal genomic signatures of adaptation to plant cell wall in hemibiotrophic fungi.</title>
        <authorList>
            <consortium name="DOE Joint Genome Institute"/>
            <person name="Baroncelli R."/>
            <person name="Diaz J.F."/>
            <person name="Benocci T."/>
            <person name="Peng M."/>
            <person name="Battaglia E."/>
            <person name="Haridas S."/>
            <person name="Andreopoulos W."/>
            <person name="Labutti K."/>
            <person name="Pangilinan J."/>
            <person name="Floch G.L."/>
            <person name="Makela M.R."/>
            <person name="Henrissat B."/>
            <person name="Grigoriev I.V."/>
            <person name="Crouch J.A."/>
            <person name="De Vries R.P."/>
            <person name="Sukno S.A."/>
            <person name="Thon M.R."/>
        </authorList>
    </citation>
    <scope>NUCLEOTIDE SEQUENCE</scope>
    <source>
        <strain evidence="2">MAFF235873</strain>
    </source>
</reference>
<gene>
    <name evidence="2" type="ORF">LX32DRAFT_639980</name>
</gene>
<keyword evidence="3" id="KW-1185">Reference proteome</keyword>
<keyword evidence="1" id="KW-0472">Membrane</keyword>
<keyword evidence="1" id="KW-0812">Transmembrane</keyword>
<feature type="transmembrane region" description="Helical" evidence="1">
    <location>
        <begin position="12"/>
        <end position="36"/>
    </location>
</feature>
<protein>
    <submittedName>
        <fullName evidence="2">Uncharacterized protein</fullName>
    </submittedName>
</protein>
<dbReference type="EMBL" id="MU842877">
    <property type="protein sequence ID" value="KAK2028529.1"/>
    <property type="molecule type" value="Genomic_DNA"/>
</dbReference>
<evidence type="ECO:0000256" key="1">
    <source>
        <dbReference type="SAM" id="Phobius"/>
    </source>
</evidence>
<evidence type="ECO:0000313" key="3">
    <source>
        <dbReference type="Proteomes" id="UP001232148"/>
    </source>
</evidence>
<name>A0AAD9M0W1_9PEZI</name>
<organism evidence="2 3">
    <name type="scientific">Colletotrichum zoysiae</name>
    <dbReference type="NCBI Taxonomy" id="1216348"/>
    <lineage>
        <taxon>Eukaryota</taxon>
        <taxon>Fungi</taxon>
        <taxon>Dikarya</taxon>
        <taxon>Ascomycota</taxon>
        <taxon>Pezizomycotina</taxon>
        <taxon>Sordariomycetes</taxon>
        <taxon>Hypocreomycetidae</taxon>
        <taxon>Glomerellales</taxon>
        <taxon>Glomerellaceae</taxon>
        <taxon>Colletotrichum</taxon>
        <taxon>Colletotrichum graminicola species complex</taxon>
    </lineage>
</organism>
<dbReference type="AlphaFoldDB" id="A0AAD9M0W1"/>
<accession>A0AAD9M0W1</accession>
<sequence>MPLSVPLGGFGLWYASGLTLFNPIVEVLQAALRLVFCRHHCSLDQPSLPTAPW</sequence>
<keyword evidence="1" id="KW-1133">Transmembrane helix</keyword>
<comment type="caution">
    <text evidence="2">The sequence shown here is derived from an EMBL/GenBank/DDBJ whole genome shotgun (WGS) entry which is preliminary data.</text>
</comment>